<evidence type="ECO:0000313" key="2">
    <source>
        <dbReference type="Proteomes" id="UP000053825"/>
    </source>
</evidence>
<proteinExistence type="predicted"/>
<reference evidence="1 2" key="1">
    <citation type="submission" date="2015-07" db="EMBL/GenBank/DDBJ databases">
        <title>The genome of Habropoda laboriosa.</title>
        <authorList>
            <person name="Pan H."/>
            <person name="Kapheim K."/>
        </authorList>
    </citation>
    <scope>NUCLEOTIDE SEQUENCE [LARGE SCALE GENOMIC DNA]</scope>
    <source>
        <strain evidence="1">0110345459</strain>
    </source>
</reference>
<keyword evidence="1" id="KW-0808">Transferase</keyword>
<dbReference type="AlphaFoldDB" id="A0A0L7QYV1"/>
<keyword evidence="1" id="KW-0489">Methyltransferase</keyword>
<dbReference type="Gene3D" id="3.30.420.10">
    <property type="entry name" value="Ribonuclease H-like superfamily/Ribonuclease H"/>
    <property type="match status" value="1"/>
</dbReference>
<dbReference type="GO" id="GO:0032259">
    <property type="term" value="P:methylation"/>
    <property type="evidence" value="ECO:0007669"/>
    <property type="project" value="UniProtKB-KW"/>
</dbReference>
<sequence>MGIEVPPRPPYSPDLSPIDFHFFHSLDNFLTRKRFGKQEGIENAPSAVSFSERFNFYIRELMLL</sequence>
<keyword evidence="2" id="KW-1185">Reference proteome</keyword>
<dbReference type="STRING" id="597456.A0A0L7QYV1"/>
<evidence type="ECO:0000313" key="1">
    <source>
        <dbReference type="EMBL" id="KOC63795.1"/>
    </source>
</evidence>
<protein>
    <submittedName>
        <fullName evidence="1">Histone-lysine N-methyltransferase SETMAR</fullName>
    </submittedName>
</protein>
<name>A0A0L7QYV1_9HYME</name>
<dbReference type="Proteomes" id="UP000053825">
    <property type="component" value="Unassembled WGS sequence"/>
</dbReference>
<dbReference type="GO" id="GO:0003676">
    <property type="term" value="F:nucleic acid binding"/>
    <property type="evidence" value="ECO:0007669"/>
    <property type="project" value="InterPro"/>
</dbReference>
<dbReference type="InterPro" id="IPR036397">
    <property type="entry name" value="RNaseH_sf"/>
</dbReference>
<gene>
    <name evidence="1" type="ORF">WH47_01125</name>
</gene>
<dbReference type="EMBL" id="KQ414685">
    <property type="protein sequence ID" value="KOC63795.1"/>
    <property type="molecule type" value="Genomic_DNA"/>
</dbReference>
<organism evidence="1 2">
    <name type="scientific">Habropoda laboriosa</name>
    <dbReference type="NCBI Taxonomy" id="597456"/>
    <lineage>
        <taxon>Eukaryota</taxon>
        <taxon>Metazoa</taxon>
        <taxon>Ecdysozoa</taxon>
        <taxon>Arthropoda</taxon>
        <taxon>Hexapoda</taxon>
        <taxon>Insecta</taxon>
        <taxon>Pterygota</taxon>
        <taxon>Neoptera</taxon>
        <taxon>Endopterygota</taxon>
        <taxon>Hymenoptera</taxon>
        <taxon>Apocrita</taxon>
        <taxon>Aculeata</taxon>
        <taxon>Apoidea</taxon>
        <taxon>Anthophila</taxon>
        <taxon>Apidae</taxon>
        <taxon>Habropoda</taxon>
    </lineage>
</organism>
<accession>A0A0L7QYV1</accession>
<dbReference type="GO" id="GO:0008168">
    <property type="term" value="F:methyltransferase activity"/>
    <property type="evidence" value="ECO:0007669"/>
    <property type="project" value="UniProtKB-KW"/>
</dbReference>